<dbReference type="EMBL" id="VSSQ01067998">
    <property type="protein sequence ID" value="MPN20288.1"/>
    <property type="molecule type" value="Genomic_DNA"/>
</dbReference>
<protein>
    <recommendedName>
        <fullName evidence="2">HTH-type transcriptional repressor KstR2 C-terminal domain-containing protein</fullName>
    </recommendedName>
</protein>
<evidence type="ECO:0008006" key="2">
    <source>
        <dbReference type="Google" id="ProtNLM"/>
    </source>
</evidence>
<proteinExistence type="predicted"/>
<accession>A0A645G0D6</accession>
<gene>
    <name evidence="1" type="ORF">SDC9_167666</name>
</gene>
<comment type="caution">
    <text evidence="1">The sequence shown here is derived from an EMBL/GenBank/DDBJ whole genome shotgun (WGS) entry which is preliminary data.</text>
</comment>
<sequence>MLSKDCIVDRDIAILKVCVGDGYILKEDLEMLSRSIVIFFEGLLMKVTNNIDGYNKNHALEIILTYIKNNLHYYNLKAKNMLPEFAELQ</sequence>
<reference evidence="1" key="1">
    <citation type="submission" date="2019-08" db="EMBL/GenBank/DDBJ databases">
        <authorList>
            <person name="Kucharzyk K."/>
            <person name="Murdoch R.W."/>
            <person name="Higgins S."/>
            <person name="Loffler F."/>
        </authorList>
    </citation>
    <scope>NUCLEOTIDE SEQUENCE</scope>
</reference>
<name>A0A645G0D6_9ZZZZ</name>
<evidence type="ECO:0000313" key="1">
    <source>
        <dbReference type="EMBL" id="MPN20288.1"/>
    </source>
</evidence>
<organism evidence="1">
    <name type="scientific">bioreactor metagenome</name>
    <dbReference type="NCBI Taxonomy" id="1076179"/>
    <lineage>
        <taxon>unclassified sequences</taxon>
        <taxon>metagenomes</taxon>
        <taxon>ecological metagenomes</taxon>
    </lineage>
</organism>
<dbReference type="AlphaFoldDB" id="A0A645G0D6"/>